<dbReference type="Proteomes" id="UP000324222">
    <property type="component" value="Unassembled WGS sequence"/>
</dbReference>
<evidence type="ECO:0000313" key="3">
    <source>
        <dbReference type="Proteomes" id="UP000324222"/>
    </source>
</evidence>
<dbReference type="EMBL" id="VSRR010102568">
    <property type="protein sequence ID" value="MPC95525.1"/>
    <property type="molecule type" value="Genomic_DNA"/>
</dbReference>
<comment type="caution">
    <text evidence="2">The sequence shown here is derived from an EMBL/GenBank/DDBJ whole genome shotgun (WGS) entry which is preliminary data.</text>
</comment>
<feature type="compositionally biased region" description="Low complexity" evidence="1">
    <location>
        <begin position="151"/>
        <end position="165"/>
    </location>
</feature>
<proteinExistence type="predicted"/>
<dbReference type="AlphaFoldDB" id="A0A5B7JLP1"/>
<feature type="region of interest" description="Disordered" evidence="1">
    <location>
        <begin position="149"/>
        <end position="186"/>
    </location>
</feature>
<evidence type="ECO:0000256" key="1">
    <source>
        <dbReference type="SAM" id="MobiDB-lite"/>
    </source>
</evidence>
<evidence type="ECO:0000313" key="2">
    <source>
        <dbReference type="EMBL" id="MPC95525.1"/>
    </source>
</evidence>
<dbReference type="OrthoDB" id="6374771at2759"/>
<reference evidence="2 3" key="1">
    <citation type="submission" date="2019-05" db="EMBL/GenBank/DDBJ databases">
        <title>Another draft genome of Portunus trituberculatus and its Hox gene families provides insights of decapod evolution.</title>
        <authorList>
            <person name="Jeong J.-H."/>
            <person name="Song I."/>
            <person name="Kim S."/>
            <person name="Choi T."/>
            <person name="Kim D."/>
            <person name="Ryu S."/>
            <person name="Kim W."/>
        </authorList>
    </citation>
    <scope>NUCLEOTIDE SEQUENCE [LARGE SCALE GENOMIC DNA]</scope>
    <source>
        <tissue evidence="2">Muscle</tissue>
    </source>
</reference>
<name>A0A5B7JLP1_PORTR</name>
<sequence>MVEDFISQKTKQKNAMEVDLKMGSSSKDSELPFMKASSVPQETDMFSRFRKARDESGNGPSHKGLSIVLNESDEIQLMEKSNHERHDEMIIEDSNKNNECRFNKYSLQSKGAQSIDKSFNSTQCVQEINNSLHGNSVSGSHTMKGTLLPVQSRRSQQQSTSISSSVKENGHRTDPKPSSSKNNDVVAFPSTSGAAVGATEKLRAIPLLNAQGSYFQIGPAGEPGEQMFEYSVTIVFAKFLDQVSFFFYLRHFLVSFAILN</sequence>
<organism evidence="2 3">
    <name type="scientific">Portunus trituberculatus</name>
    <name type="common">Swimming crab</name>
    <name type="synonym">Neptunus trituberculatus</name>
    <dbReference type="NCBI Taxonomy" id="210409"/>
    <lineage>
        <taxon>Eukaryota</taxon>
        <taxon>Metazoa</taxon>
        <taxon>Ecdysozoa</taxon>
        <taxon>Arthropoda</taxon>
        <taxon>Crustacea</taxon>
        <taxon>Multicrustacea</taxon>
        <taxon>Malacostraca</taxon>
        <taxon>Eumalacostraca</taxon>
        <taxon>Eucarida</taxon>
        <taxon>Decapoda</taxon>
        <taxon>Pleocyemata</taxon>
        <taxon>Brachyura</taxon>
        <taxon>Eubrachyura</taxon>
        <taxon>Portunoidea</taxon>
        <taxon>Portunidae</taxon>
        <taxon>Portuninae</taxon>
        <taxon>Portunus</taxon>
    </lineage>
</organism>
<protein>
    <submittedName>
        <fullName evidence="2">Uncharacterized protein</fullName>
    </submittedName>
</protein>
<keyword evidence="3" id="KW-1185">Reference proteome</keyword>
<accession>A0A5B7JLP1</accession>
<gene>
    <name evidence="2" type="ORF">E2C01_090741</name>
</gene>
<feature type="compositionally biased region" description="Polar residues" evidence="1">
    <location>
        <begin position="176"/>
        <end position="186"/>
    </location>
</feature>
<feature type="region of interest" description="Disordered" evidence="1">
    <location>
        <begin position="1"/>
        <end position="39"/>
    </location>
</feature>